<gene>
    <name evidence="2" type="ORF">S12H4_02376</name>
</gene>
<sequence>IVFEAHRPIVGAKERKVRQDDLDVRPPNEIPIPRVDEGEKTEADAGFEV</sequence>
<evidence type="ECO:0000313" key="2">
    <source>
        <dbReference type="EMBL" id="GAI66339.1"/>
    </source>
</evidence>
<name>X1SEV8_9ZZZZ</name>
<protein>
    <submittedName>
        <fullName evidence="2">Uncharacterized protein</fullName>
    </submittedName>
</protein>
<feature type="region of interest" description="Disordered" evidence="1">
    <location>
        <begin position="18"/>
        <end position="49"/>
    </location>
</feature>
<dbReference type="EMBL" id="BARW01000576">
    <property type="protein sequence ID" value="GAI66339.1"/>
    <property type="molecule type" value="Genomic_DNA"/>
</dbReference>
<feature type="compositionally biased region" description="Basic and acidic residues" evidence="1">
    <location>
        <begin position="34"/>
        <end position="43"/>
    </location>
</feature>
<proteinExistence type="predicted"/>
<reference evidence="2" key="1">
    <citation type="journal article" date="2014" name="Front. Microbiol.">
        <title>High frequency of phylogenetically diverse reductive dehalogenase-homologous genes in deep subseafloor sedimentary metagenomes.</title>
        <authorList>
            <person name="Kawai M."/>
            <person name="Futagami T."/>
            <person name="Toyoda A."/>
            <person name="Takaki Y."/>
            <person name="Nishi S."/>
            <person name="Hori S."/>
            <person name="Arai W."/>
            <person name="Tsubouchi T."/>
            <person name="Morono Y."/>
            <person name="Uchiyama I."/>
            <person name="Ito T."/>
            <person name="Fujiyama A."/>
            <person name="Inagaki F."/>
            <person name="Takami H."/>
        </authorList>
    </citation>
    <scope>NUCLEOTIDE SEQUENCE</scope>
    <source>
        <strain evidence="2">Expedition CK06-06</strain>
    </source>
</reference>
<evidence type="ECO:0000256" key="1">
    <source>
        <dbReference type="SAM" id="MobiDB-lite"/>
    </source>
</evidence>
<organism evidence="2">
    <name type="scientific">marine sediment metagenome</name>
    <dbReference type="NCBI Taxonomy" id="412755"/>
    <lineage>
        <taxon>unclassified sequences</taxon>
        <taxon>metagenomes</taxon>
        <taxon>ecological metagenomes</taxon>
    </lineage>
</organism>
<feature type="non-terminal residue" evidence="2">
    <location>
        <position position="1"/>
    </location>
</feature>
<accession>X1SEV8</accession>
<comment type="caution">
    <text evidence="2">The sequence shown here is derived from an EMBL/GenBank/DDBJ whole genome shotgun (WGS) entry which is preliminary data.</text>
</comment>
<dbReference type="AlphaFoldDB" id="X1SEV8"/>